<sequence length="165" mass="18661">MSEVVLHILDSRKYFSEVVKIVKKNSKKNLIYVTTNKPYYLISKRLKEKRVKSEEIFFIDCISRRQNKDVNNCAFVGGVGSLSTLSIAINSALLRIEGNKTLLLDSLSVLLIYNDARNVARFSNFILNRLRMLGVSTIILALDSDSNKDVLKQVESFADEVIVGE</sequence>
<evidence type="ECO:0000313" key="1">
    <source>
        <dbReference type="EMBL" id="MBT4870914.1"/>
    </source>
</evidence>
<evidence type="ECO:0000313" key="2">
    <source>
        <dbReference type="Proteomes" id="UP000722459"/>
    </source>
</evidence>
<dbReference type="Gene3D" id="3.40.50.300">
    <property type="entry name" value="P-loop containing nucleotide triphosphate hydrolases"/>
    <property type="match status" value="1"/>
</dbReference>
<dbReference type="Proteomes" id="UP000722459">
    <property type="component" value="Unassembled WGS sequence"/>
</dbReference>
<reference evidence="1" key="1">
    <citation type="journal article" date="2021" name="ISME J.">
        <title>Mercury methylation by metabolically versatile and cosmopolitan marine bacteria.</title>
        <authorList>
            <person name="Lin H."/>
            <person name="Ascher D.B."/>
            <person name="Myung Y."/>
            <person name="Lamborg C.H."/>
            <person name="Hallam S.J."/>
            <person name="Gionfriddo C.M."/>
            <person name="Holt K.E."/>
            <person name="Moreau J.W."/>
        </authorList>
    </citation>
    <scope>NUCLEOTIDE SEQUENCE</scope>
    <source>
        <strain evidence="1">SI075_bin30</strain>
    </source>
</reference>
<organism evidence="1 2">
    <name type="scientific">Candidatus Iainarchaeum sp</name>
    <dbReference type="NCBI Taxonomy" id="3101447"/>
    <lineage>
        <taxon>Archaea</taxon>
        <taxon>Candidatus Iainarchaeota</taxon>
        <taxon>Candidatus Iainarchaeia</taxon>
        <taxon>Candidatus Iainarchaeales</taxon>
        <taxon>Candidatus Iainarchaeaceae</taxon>
        <taxon>Candidatus Iainarchaeum</taxon>
    </lineage>
</organism>
<comment type="caution">
    <text evidence="1">The sequence shown here is derived from an EMBL/GenBank/DDBJ whole genome shotgun (WGS) entry which is preliminary data.</text>
</comment>
<accession>A0A8T5GFK3</accession>
<gene>
    <name evidence="1" type="ORF">HON47_05040</name>
</gene>
<dbReference type="EMBL" id="JABJNZ010000063">
    <property type="protein sequence ID" value="MBT4870914.1"/>
    <property type="molecule type" value="Genomic_DNA"/>
</dbReference>
<dbReference type="InterPro" id="IPR027417">
    <property type="entry name" value="P-loop_NTPase"/>
</dbReference>
<name>A0A8T5GFK3_9ARCH</name>
<dbReference type="InterPro" id="IPR055927">
    <property type="entry name" value="DUF7504"/>
</dbReference>
<dbReference type="Pfam" id="PF24336">
    <property type="entry name" value="DUF7504"/>
    <property type="match status" value="1"/>
</dbReference>
<evidence type="ECO:0008006" key="3">
    <source>
        <dbReference type="Google" id="ProtNLM"/>
    </source>
</evidence>
<protein>
    <recommendedName>
        <fullName evidence="3">KaiC-like domain-containing protein</fullName>
    </recommendedName>
</protein>
<dbReference type="AlphaFoldDB" id="A0A8T5GFK3"/>
<proteinExistence type="predicted"/>